<name>A0ABQ5IGL9_9ASTR</name>
<keyword evidence="2" id="KW-1185">Reference proteome</keyword>
<evidence type="ECO:0000313" key="2">
    <source>
        <dbReference type="Proteomes" id="UP001151760"/>
    </source>
</evidence>
<protein>
    <submittedName>
        <fullName evidence="1">Uncharacterized protein</fullName>
    </submittedName>
</protein>
<sequence>MKKAAEETKLLAMSRPEVIKVVQEEAEKIGLDPRKIASAKEELNRRRAEEYMWTMINRIKPEPITNVRIHPKTKPIVASVFRNNDKRNFDVHQPFKFSDFGITELDELAPEQASSQTSGRKRKHMEQELEVKVHGLDCNRSLPEGISFVNYMVIEEPEYGIFFIDTEENARFSLKLRKMIADHPDQDKLKSKKVKLEALGYHVVPDYQSYDDLYDQINVDMLQFLSDVSQVCGYSLSLPGTRATHSVNVGAKHKGIENATVWEGTNFR</sequence>
<proteinExistence type="predicted"/>
<gene>
    <name evidence="1" type="ORF">Tco_1094756</name>
</gene>
<evidence type="ECO:0000313" key="1">
    <source>
        <dbReference type="EMBL" id="GJT99238.1"/>
    </source>
</evidence>
<organism evidence="1 2">
    <name type="scientific">Tanacetum coccineum</name>
    <dbReference type="NCBI Taxonomy" id="301880"/>
    <lineage>
        <taxon>Eukaryota</taxon>
        <taxon>Viridiplantae</taxon>
        <taxon>Streptophyta</taxon>
        <taxon>Embryophyta</taxon>
        <taxon>Tracheophyta</taxon>
        <taxon>Spermatophyta</taxon>
        <taxon>Magnoliopsida</taxon>
        <taxon>eudicotyledons</taxon>
        <taxon>Gunneridae</taxon>
        <taxon>Pentapetalae</taxon>
        <taxon>asterids</taxon>
        <taxon>campanulids</taxon>
        <taxon>Asterales</taxon>
        <taxon>Asteraceae</taxon>
        <taxon>Asteroideae</taxon>
        <taxon>Anthemideae</taxon>
        <taxon>Anthemidinae</taxon>
        <taxon>Tanacetum</taxon>
    </lineage>
</organism>
<accession>A0ABQ5IGL9</accession>
<dbReference type="Proteomes" id="UP001151760">
    <property type="component" value="Unassembled WGS sequence"/>
</dbReference>
<reference evidence="1" key="1">
    <citation type="journal article" date="2022" name="Int. J. Mol. Sci.">
        <title>Draft Genome of Tanacetum Coccineum: Genomic Comparison of Closely Related Tanacetum-Family Plants.</title>
        <authorList>
            <person name="Yamashiro T."/>
            <person name="Shiraishi A."/>
            <person name="Nakayama K."/>
            <person name="Satake H."/>
        </authorList>
    </citation>
    <scope>NUCLEOTIDE SEQUENCE</scope>
</reference>
<dbReference type="EMBL" id="BQNB010020750">
    <property type="protein sequence ID" value="GJT99238.1"/>
    <property type="molecule type" value="Genomic_DNA"/>
</dbReference>
<comment type="caution">
    <text evidence="1">The sequence shown here is derived from an EMBL/GenBank/DDBJ whole genome shotgun (WGS) entry which is preliminary data.</text>
</comment>
<reference evidence="1" key="2">
    <citation type="submission" date="2022-01" db="EMBL/GenBank/DDBJ databases">
        <authorList>
            <person name="Yamashiro T."/>
            <person name="Shiraishi A."/>
            <person name="Satake H."/>
            <person name="Nakayama K."/>
        </authorList>
    </citation>
    <scope>NUCLEOTIDE SEQUENCE</scope>
</reference>